<evidence type="ECO:0000256" key="2">
    <source>
        <dbReference type="SAM" id="Phobius"/>
    </source>
</evidence>
<feature type="compositionally biased region" description="Low complexity" evidence="1">
    <location>
        <begin position="43"/>
        <end position="94"/>
    </location>
</feature>
<dbReference type="SMART" id="SM00635">
    <property type="entry name" value="BID_2"/>
    <property type="match status" value="1"/>
</dbReference>
<evidence type="ECO:0000256" key="3">
    <source>
        <dbReference type="SAM" id="SignalP"/>
    </source>
</evidence>
<comment type="caution">
    <text evidence="5">The sequence shown here is derived from an EMBL/GenBank/DDBJ whole genome shotgun (WGS) entry which is preliminary data.</text>
</comment>
<dbReference type="SUPFAM" id="SSF49373">
    <property type="entry name" value="Invasin/intimin cell-adhesion fragments"/>
    <property type="match status" value="1"/>
</dbReference>
<feature type="region of interest" description="Disordered" evidence="1">
    <location>
        <begin position="32"/>
        <end position="101"/>
    </location>
</feature>
<dbReference type="Gene3D" id="2.160.20.10">
    <property type="entry name" value="Single-stranded right-handed beta-helix, Pectin lyase-like"/>
    <property type="match status" value="1"/>
</dbReference>
<dbReference type="EMBL" id="LAYJ01000047">
    <property type="protein sequence ID" value="KKI51970.1"/>
    <property type="molecule type" value="Genomic_DNA"/>
</dbReference>
<dbReference type="InterPro" id="IPR003343">
    <property type="entry name" value="Big_2"/>
</dbReference>
<dbReference type="Gene3D" id="2.60.40.1080">
    <property type="match status" value="1"/>
</dbReference>
<dbReference type="SMART" id="SM00710">
    <property type="entry name" value="PbH1"/>
    <property type="match status" value="11"/>
</dbReference>
<feature type="chain" id="PRO_5017956954" evidence="3">
    <location>
        <begin position="25"/>
        <end position="1594"/>
    </location>
</feature>
<dbReference type="InterPro" id="IPR011050">
    <property type="entry name" value="Pectin_lyase_fold/virulence"/>
</dbReference>
<dbReference type="PATRIC" id="fig|270498.16.peg.1419"/>
<evidence type="ECO:0000313" key="5">
    <source>
        <dbReference type="EMBL" id="KKI51970.1"/>
    </source>
</evidence>
<dbReference type="SUPFAM" id="SSF51126">
    <property type="entry name" value="Pectin lyase-like"/>
    <property type="match status" value="2"/>
</dbReference>
<keyword evidence="2" id="KW-1133">Transmembrane helix</keyword>
<dbReference type="RefSeq" id="WP_052740198.1">
    <property type="nucleotide sequence ID" value="NZ_LAYJ01000047.1"/>
</dbReference>
<sequence length="1594" mass="162119">MKKKIIATVIVIGLVLGMFGISSAQPLNEAVETEQGTVQADGVEPVQTETPEETAAPSPAASEEPVLPSVPKESGQPQPGATAAQQAASAPDGQTEAESGQETLLAPDAGSTAEDGVIEITELSQITGSGSYRLAEDIMPEAGVAIAAGENVSLDLNGYKIEAGIQNVFVNEGTLYVTDSASGGTIQAQSGCIRNLGTLTISGGHYITTDNQAGCALYNGSGATLVINDCTVDAAFFAVGNLGDCTINGGQFHSTSSNAAGAYAYCIKSMGEGANLTINNATVTGIQGAVAAVQGTVTVYDGHFSTEQGNSNSFYALYVAGEEGEVSGTVYGGTYSSPKSAVYIGNDNTNGDGGINARACLNIRGGNFTGGDAALIKAKNTGATFISGGTFTDGSGQSGIENYVADGYTVKNNSDGSVSVVEQVLSVSNETTGAKYATIQQAVDAAGEGDVICITANGSSYDEAVTLTKAVTLKGPGDGSAVLTGGITLAGPFGDNTQTVIKGLKFEKSGIYAIAWGSEPNLNNLTIENNIFENISAWSAAVNFNLANTSPVRNLTIADNTITNVTAENGSGIWVSAVAGTTRITGNRIDGTKLNSIQVTGMAAGDVTISRNILKNWDSDIAGGGRAMRLTANGNGSMTITENSMARTLAAGEDGAQVVKITELTGTLDASRNYWNAAKPDFSAVLKAYTDGGSTAAGGTQISVKPYYADEALTKLVSYDVRNERTGETYDTLQKAVNKAQAGDTLLLGNDCAFGTTTQTGYDEDNIGYGTYGSFNKSLTIRSEGTACTIVATSIVTVNNGAQVVLENVTVDGENRIGTSGINVQGSSTLTLGNGATVKGCATSSGRSAIDVGSAGGTGGEGKLVMNEGSLITQNVNSGIWLEPDGIFEMNGGRIANNNCQPTALSKQAYGLVISGGKAVMNGGEIFGNGASIAGGGVSMNKSGSVLTVNGGVISNNTKNGSIYVTAADCTVTLHDAVITGNSVSSYGSVGGSSSATNFNVYLSGNTQITGNKYGSTACNLKTSANMTVDVTGLAAGAQIGVTPYSKAAGCEVASAADAQSVRMECFTPDSALNTNVSLVRVGNKLMTGYTTTINAAGLENSQFEYTGTAPVPRLQGASLQAANGTEIAEPEVGFVYYADNNGQPGTELDSAPAAAGTYWARPVYDGSATGSYGASQGTDAYQYRIVIPVSGVSLNKGAVSLEMGTKGQLSAAVSPADAYDKTVTWSSSSEAVVKVDKGMITPVAPGTATVTATSCNGKSASCTVAVIVPPETKPVLPDTEGKTQVVVEPEIKGNTVDADAVKNAIANAKPEEAVVVKVETKSGEEARDIKVGADVVEQAAKAAADGTGAKTVAFSMADASGNVAAAVTLDLSRGVDPEKLKDINLGFSNTVSASVEQKAKETIPADATVMFINLTHNGEFPCPITRMDKVGGSFRPGDTVYLYYAGASGLSEEQVLTVDANGYITYTISHASPYMVTDMRSVVDADNPGGSDTPGIDSPGGNGLPGTDDPGTGQGDGSVTYGSGDSGNDPVVVDETDASVKPVSTAADDTKTTTPPRTGDVQDISPYLWLLVVAGGIITAGTVIANKRRKIEK</sequence>
<accession>A0A0M2NP32</accession>
<dbReference type="InterPro" id="IPR008964">
    <property type="entry name" value="Invasin/intimin_cell_adhesion"/>
</dbReference>
<dbReference type="Pfam" id="PF02368">
    <property type="entry name" value="Big_2"/>
    <property type="match status" value="1"/>
</dbReference>
<feature type="region of interest" description="Disordered" evidence="1">
    <location>
        <begin position="1483"/>
        <end position="1559"/>
    </location>
</feature>
<keyword evidence="3" id="KW-0732">Signal</keyword>
<evidence type="ECO:0000256" key="1">
    <source>
        <dbReference type="SAM" id="MobiDB-lite"/>
    </source>
</evidence>
<proteinExistence type="predicted"/>
<dbReference type="InterPro" id="IPR006626">
    <property type="entry name" value="PbH1"/>
</dbReference>
<gene>
    <name evidence="5" type="ORF">CHK_0487</name>
</gene>
<keyword evidence="2" id="KW-0812">Transmembrane</keyword>
<evidence type="ECO:0000259" key="4">
    <source>
        <dbReference type="SMART" id="SM00635"/>
    </source>
</evidence>
<feature type="transmembrane region" description="Helical" evidence="2">
    <location>
        <begin position="1568"/>
        <end position="1586"/>
    </location>
</feature>
<keyword evidence="2" id="KW-0472">Membrane</keyword>
<feature type="signal peptide" evidence="3">
    <location>
        <begin position="1"/>
        <end position="24"/>
    </location>
</feature>
<dbReference type="OrthoDB" id="9800780at2"/>
<dbReference type="InterPro" id="IPR012334">
    <property type="entry name" value="Pectin_lyas_fold"/>
</dbReference>
<keyword evidence="6" id="KW-1185">Reference proteome</keyword>
<name>A0A0M2NP32_9FIRM</name>
<reference evidence="5 6" key="1">
    <citation type="submission" date="2015-04" db="EMBL/GenBank/DDBJ databases">
        <title>Draft genome sequence of bacteremic isolate Catabacter hongkongensis type strain HKU16T.</title>
        <authorList>
            <person name="Lau S.K."/>
            <person name="Teng J.L."/>
            <person name="Huang Y."/>
            <person name="Curreem S.O."/>
            <person name="Tsui S.K."/>
            <person name="Woo P.C."/>
        </authorList>
    </citation>
    <scope>NUCLEOTIDE SEQUENCE [LARGE SCALE GENOMIC DNA]</scope>
    <source>
        <strain evidence="5 6">HKU16</strain>
    </source>
</reference>
<evidence type="ECO:0000313" key="6">
    <source>
        <dbReference type="Proteomes" id="UP000034076"/>
    </source>
</evidence>
<organism evidence="5 6">
    <name type="scientific">Christensenella hongkongensis</name>
    <dbReference type="NCBI Taxonomy" id="270498"/>
    <lineage>
        <taxon>Bacteria</taxon>
        <taxon>Bacillati</taxon>
        <taxon>Bacillota</taxon>
        <taxon>Clostridia</taxon>
        <taxon>Christensenellales</taxon>
        <taxon>Christensenellaceae</taxon>
        <taxon>Christensenella</taxon>
    </lineage>
</organism>
<feature type="domain" description="BIG2" evidence="4">
    <location>
        <begin position="1189"/>
        <end position="1265"/>
    </location>
</feature>
<dbReference type="Proteomes" id="UP000034076">
    <property type="component" value="Unassembled WGS sequence"/>
</dbReference>
<dbReference type="STRING" id="270498.CHK_0487"/>
<protein>
    <submittedName>
        <fullName evidence="5">Putative surface protein, responsible for cell interaction</fullName>
    </submittedName>
</protein>